<organism evidence="2 3">
    <name type="scientific">Natronosporangium hydrolyticum</name>
    <dbReference type="NCBI Taxonomy" id="2811111"/>
    <lineage>
        <taxon>Bacteria</taxon>
        <taxon>Bacillati</taxon>
        <taxon>Actinomycetota</taxon>
        <taxon>Actinomycetes</taxon>
        <taxon>Micromonosporales</taxon>
        <taxon>Micromonosporaceae</taxon>
        <taxon>Natronosporangium</taxon>
    </lineage>
</organism>
<dbReference type="EMBL" id="CP070499">
    <property type="protein sequence ID" value="QSB14631.1"/>
    <property type="molecule type" value="Genomic_DNA"/>
</dbReference>
<proteinExistence type="predicted"/>
<dbReference type="AlphaFoldDB" id="A0A895YB43"/>
<gene>
    <name evidence="2" type="ORF">JQS43_24735</name>
</gene>
<protein>
    <recommendedName>
        <fullName evidence="4">SH3 domain-containing protein</fullName>
    </recommendedName>
</protein>
<keyword evidence="3" id="KW-1185">Reference proteome</keyword>
<dbReference type="KEGG" id="nhy:JQS43_24735"/>
<feature type="region of interest" description="Disordered" evidence="1">
    <location>
        <begin position="165"/>
        <end position="209"/>
    </location>
</feature>
<dbReference type="Proteomes" id="UP000662857">
    <property type="component" value="Chromosome"/>
</dbReference>
<evidence type="ECO:0000313" key="2">
    <source>
        <dbReference type="EMBL" id="QSB14631.1"/>
    </source>
</evidence>
<accession>A0A895YB43</accession>
<feature type="compositionally biased region" description="Pro residues" evidence="1">
    <location>
        <begin position="171"/>
        <end position="182"/>
    </location>
</feature>
<evidence type="ECO:0008006" key="4">
    <source>
        <dbReference type="Google" id="ProtNLM"/>
    </source>
</evidence>
<evidence type="ECO:0000313" key="3">
    <source>
        <dbReference type="Proteomes" id="UP000662857"/>
    </source>
</evidence>
<evidence type="ECO:0000256" key="1">
    <source>
        <dbReference type="SAM" id="MobiDB-lite"/>
    </source>
</evidence>
<name>A0A895YB43_9ACTN</name>
<sequence length="209" mass="21922">MRPGRRRLWALASGAVVIIAGLVGPRIGGEPAPPPPAALVYLSGLDQHLLPAYETVPVHAEPGGPVVTSVPAGSLAWVHDQAGGWLEVVLAEGEPVRGWVGDYFSRGELHLVDPTAPSCPVPAGAAEFAPSSKVRLLDAGEPARPDLVRVRGVADGQTGWVPRAVLSEQPGPHPLRPGPQPLGPNQECAPWPLPEQTDHRHPPVSSEQP</sequence>
<dbReference type="RefSeq" id="WP_239676781.1">
    <property type="nucleotide sequence ID" value="NZ_CP070499.1"/>
</dbReference>
<reference evidence="2" key="1">
    <citation type="submission" date="2021-02" db="EMBL/GenBank/DDBJ databases">
        <title>Natrosporangium hydrolyticum gen. nov., sp. nov, a haloalkaliphilic actinobacterium from a soda solonchak soil.</title>
        <authorList>
            <person name="Sorokin D.Y."/>
            <person name="Khijniak T.V."/>
            <person name="Zakharycheva A.P."/>
            <person name="Boueva O.V."/>
            <person name="Ariskina E.V."/>
            <person name="Hahnke R.L."/>
            <person name="Bunk B."/>
            <person name="Sproer C."/>
            <person name="Schumann P."/>
            <person name="Evtushenko L.I."/>
            <person name="Kublanov I.V."/>
        </authorList>
    </citation>
    <scope>NUCLEOTIDE SEQUENCE</scope>
    <source>
        <strain evidence="2">DSM 106523</strain>
    </source>
</reference>